<dbReference type="Ensembl" id="ENSSORT00005044408.1">
    <property type="protein sequence ID" value="ENSSORP00005043314.1"/>
    <property type="gene ID" value="ENSSORG00005020011.1"/>
</dbReference>
<dbReference type="FunFam" id="3.30.70.1820:FF:000002">
    <property type="entry name" value="LINE-1 retrotransposable element ORF1 protein"/>
    <property type="match status" value="1"/>
</dbReference>
<dbReference type="InterPro" id="IPR004244">
    <property type="entry name" value="Transposase_22"/>
</dbReference>
<reference evidence="5" key="2">
    <citation type="submission" date="2025-08" db="UniProtKB">
        <authorList>
            <consortium name="Ensembl"/>
        </authorList>
    </citation>
    <scope>IDENTIFICATION</scope>
</reference>
<proteinExistence type="inferred from homology"/>
<reference evidence="5" key="1">
    <citation type="submission" date="2019-06" db="EMBL/GenBank/DDBJ databases">
        <authorList>
            <consortium name="Wellcome Sanger Institute Data Sharing"/>
        </authorList>
    </citation>
    <scope>NUCLEOTIDE SEQUENCE [LARGE SCALE GENOMIC DNA]</scope>
</reference>
<keyword evidence="2" id="KW-0175">Coiled coil</keyword>
<dbReference type="Gene3D" id="1.20.120.20">
    <property type="entry name" value="Apolipoprotein"/>
    <property type="match status" value="1"/>
</dbReference>
<accession>A0A673BQ26</accession>
<feature type="coiled-coil region" evidence="2">
    <location>
        <begin position="57"/>
        <end position="95"/>
    </location>
</feature>
<reference evidence="5" key="3">
    <citation type="submission" date="2025-09" db="UniProtKB">
        <authorList>
            <consortium name="Ensembl"/>
        </authorList>
    </citation>
    <scope>IDENTIFICATION</scope>
</reference>
<evidence type="ECO:0000259" key="4">
    <source>
        <dbReference type="Pfam" id="PF02994"/>
    </source>
</evidence>
<dbReference type="PANTHER" id="PTHR11505">
    <property type="entry name" value="L1 TRANSPOSABLE ELEMENT-RELATED"/>
    <property type="match status" value="1"/>
</dbReference>
<dbReference type="Pfam" id="PF02994">
    <property type="entry name" value="Transposase_22"/>
    <property type="match status" value="1"/>
</dbReference>
<feature type="coiled-coil region" evidence="2">
    <location>
        <begin position="121"/>
        <end position="155"/>
    </location>
</feature>
<evidence type="ECO:0000256" key="1">
    <source>
        <dbReference type="ARBA" id="ARBA00061640"/>
    </source>
</evidence>
<dbReference type="SUPFAM" id="SSF58113">
    <property type="entry name" value="Apolipoprotein A-I"/>
    <property type="match status" value="1"/>
</dbReference>
<protein>
    <recommendedName>
        <fullName evidence="4">L1 transposable element RRM domain-containing protein</fullName>
    </recommendedName>
</protein>
<dbReference type="Proteomes" id="UP000472271">
    <property type="component" value="Chromosome 4"/>
</dbReference>
<feature type="region of interest" description="Disordered" evidence="3">
    <location>
        <begin position="1"/>
        <end position="27"/>
    </location>
</feature>
<feature type="domain" description="L1 transposable element RRM" evidence="4">
    <location>
        <begin position="151"/>
        <end position="243"/>
    </location>
</feature>
<dbReference type="InParanoid" id="A0A673BQ26"/>
<dbReference type="Gene3D" id="3.30.70.1820">
    <property type="entry name" value="L1 transposable element, RRM domain"/>
    <property type="match status" value="1"/>
</dbReference>
<organism evidence="5 6">
    <name type="scientific">Sphaeramia orbicularis</name>
    <name type="common">orbiculate cardinalfish</name>
    <dbReference type="NCBI Taxonomy" id="375764"/>
    <lineage>
        <taxon>Eukaryota</taxon>
        <taxon>Metazoa</taxon>
        <taxon>Chordata</taxon>
        <taxon>Craniata</taxon>
        <taxon>Vertebrata</taxon>
        <taxon>Euteleostomi</taxon>
        <taxon>Actinopterygii</taxon>
        <taxon>Neopterygii</taxon>
        <taxon>Teleostei</taxon>
        <taxon>Neoteleostei</taxon>
        <taxon>Acanthomorphata</taxon>
        <taxon>Gobiaria</taxon>
        <taxon>Kurtiformes</taxon>
        <taxon>Apogonoidei</taxon>
        <taxon>Apogonidae</taxon>
        <taxon>Apogoninae</taxon>
        <taxon>Sphaeramia</taxon>
    </lineage>
</organism>
<sequence>MKKESSRKYIQKTLQTSPAPTRTKETPEMVEEDSAISVRTLRNELRAYREGMLNDIKTQIESMYQDIRKDISSLREEAKADINTLRGELSLKIQELHKVHSETADTQREMERSLCDTSDRITAVEKAHETLKRDYDKLQEKCMDLENRGRRQNLRIVGITEDTEAGNPSRFAADFFVEVLGEENFDSPIIIDRAHRTLAPKPRRGERPRAIIVRLHHYSDKEKILRLSRCKGRLFYKGSPVHIFPDLSPEIGKLRASFNPVKVKLRNVGIPYSLYYPAKLVITVNNTRHSFTDPQESRGTAILINKTTPF</sequence>
<dbReference type="AlphaFoldDB" id="A0A673BQ26"/>
<name>A0A673BQ26_9TELE</name>
<dbReference type="InterPro" id="IPR043636">
    <property type="entry name" value="L1_RRM_dom"/>
</dbReference>
<evidence type="ECO:0000256" key="2">
    <source>
        <dbReference type="SAM" id="Coils"/>
    </source>
</evidence>
<keyword evidence="6" id="KW-1185">Reference proteome</keyword>
<evidence type="ECO:0000313" key="6">
    <source>
        <dbReference type="Proteomes" id="UP000472271"/>
    </source>
</evidence>
<comment type="similarity">
    <text evidence="1">Belongs to the transposase 22 family.</text>
</comment>
<evidence type="ECO:0000256" key="3">
    <source>
        <dbReference type="SAM" id="MobiDB-lite"/>
    </source>
</evidence>
<evidence type="ECO:0000313" key="5">
    <source>
        <dbReference type="Ensembl" id="ENSSORP00005043314.1"/>
    </source>
</evidence>